<proteinExistence type="inferred from homology"/>
<evidence type="ECO:0000256" key="6">
    <source>
        <dbReference type="ARBA" id="ARBA00023235"/>
    </source>
</evidence>
<dbReference type="InterPro" id="IPR046348">
    <property type="entry name" value="SIS_dom_sf"/>
</dbReference>
<dbReference type="EMBL" id="FPHC01000013">
    <property type="protein sequence ID" value="SFV50640.1"/>
    <property type="molecule type" value="Genomic_DNA"/>
</dbReference>
<dbReference type="PROSITE" id="PS00174">
    <property type="entry name" value="P_GLUCOSE_ISOMERASE_2"/>
    <property type="match status" value="1"/>
</dbReference>
<dbReference type="InterPro" id="IPR035476">
    <property type="entry name" value="SIS_PGI_1"/>
</dbReference>
<evidence type="ECO:0000256" key="4">
    <source>
        <dbReference type="ARBA" id="ARBA00022432"/>
    </source>
</evidence>
<dbReference type="GO" id="GO:0097367">
    <property type="term" value="F:carbohydrate derivative binding"/>
    <property type="evidence" value="ECO:0007669"/>
    <property type="project" value="InterPro"/>
</dbReference>
<dbReference type="EC" id="5.3.1.9" evidence="3"/>
<evidence type="ECO:0000256" key="1">
    <source>
        <dbReference type="ARBA" id="ARBA00004926"/>
    </source>
</evidence>
<keyword evidence="4" id="KW-0312">Gluconeogenesis</keyword>
<evidence type="ECO:0000313" key="8">
    <source>
        <dbReference type="EMBL" id="SFV50640.1"/>
    </source>
</evidence>
<dbReference type="GO" id="GO:0048029">
    <property type="term" value="F:monosaccharide binding"/>
    <property type="evidence" value="ECO:0007669"/>
    <property type="project" value="TreeGrafter"/>
</dbReference>
<dbReference type="SUPFAM" id="SSF53697">
    <property type="entry name" value="SIS domain"/>
    <property type="match status" value="1"/>
</dbReference>
<dbReference type="InterPro" id="IPR001672">
    <property type="entry name" value="G6P_Isomerase"/>
</dbReference>
<dbReference type="GO" id="GO:0051156">
    <property type="term" value="P:glucose 6-phosphate metabolic process"/>
    <property type="evidence" value="ECO:0007669"/>
    <property type="project" value="TreeGrafter"/>
</dbReference>
<evidence type="ECO:0000256" key="7">
    <source>
        <dbReference type="ARBA" id="ARBA00029321"/>
    </source>
</evidence>
<protein>
    <recommendedName>
        <fullName evidence="3">glucose-6-phosphate isomerase</fullName>
        <ecNumber evidence="3">5.3.1.9</ecNumber>
    </recommendedName>
</protein>
<dbReference type="GO" id="GO:0005829">
    <property type="term" value="C:cytosol"/>
    <property type="evidence" value="ECO:0007669"/>
    <property type="project" value="TreeGrafter"/>
</dbReference>
<dbReference type="GO" id="GO:0006094">
    <property type="term" value="P:gluconeogenesis"/>
    <property type="evidence" value="ECO:0007669"/>
    <property type="project" value="UniProtKB-KW"/>
</dbReference>
<dbReference type="NCBIfam" id="NF003016">
    <property type="entry name" value="PRK03868.1"/>
    <property type="match status" value="1"/>
</dbReference>
<dbReference type="Pfam" id="PF00342">
    <property type="entry name" value="PGI"/>
    <property type="match status" value="1"/>
</dbReference>
<sequence>MVRFNYSLTKETPDQEIMDSAFDSIKEEMDSDRIGYYKLPTNSLVHLDRLKEIDTDRFSQIVIIGIGGSSLGIKAIDSILRPYTSDAKEMLFLENSDPITIAETMAKIRKDEACFFMISKSGSTIETTSILKTLIDRFDIDLDGSDNHRVVAITDSGSVLSDFAKHHKLLEFNIPDNVGGRFSVLSAVGVVPLAMAGYDMKALLGGAGEFISSFFDHKEDHLLEKAYSYATHSQTQSINVLFSYADRLEDLTKWYVQLWGESLGKIDGDGKRVGLTPIGLIGAVDQHSFLQLVIEGPQDKSVTFINIEDFQRDITIPDVTLDGIEKTNFINNQTFGRLINEQCKATMQSVVESGVDADSITLDRVTPANIGTIIAYYELLTSLIGSIFGVNTYNQPGVELGKQILYKNLSK</sequence>
<dbReference type="PRINTS" id="PR00662">
    <property type="entry name" value="G6PISOMERASE"/>
</dbReference>
<dbReference type="PROSITE" id="PS00765">
    <property type="entry name" value="P_GLUCOSE_ISOMERASE_1"/>
    <property type="match status" value="1"/>
</dbReference>
<dbReference type="GO" id="GO:0004347">
    <property type="term" value="F:glucose-6-phosphate isomerase activity"/>
    <property type="evidence" value="ECO:0007669"/>
    <property type="project" value="UniProtKB-EC"/>
</dbReference>
<dbReference type="PROSITE" id="PS51463">
    <property type="entry name" value="P_GLUCOSE_ISOMERASE_3"/>
    <property type="match status" value="1"/>
</dbReference>
<dbReference type="PANTHER" id="PTHR11469">
    <property type="entry name" value="GLUCOSE-6-PHOSPHATE ISOMERASE"/>
    <property type="match status" value="1"/>
</dbReference>
<keyword evidence="6 8" id="KW-0413">Isomerase</keyword>
<organism evidence="8">
    <name type="scientific">hydrothermal vent metagenome</name>
    <dbReference type="NCBI Taxonomy" id="652676"/>
    <lineage>
        <taxon>unclassified sequences</taxon>
        <taxon>metagenomes</taxon>
        <taxon>ecological metagenomes</taxon>
    </lineage>
</organism>
<reference evidence="8" key="1">
    <citation type="submission" date="2016-10" db="EMBL/GenBank/DDBJ databases">
        <authorList>
            <person name="de Groot N.N."/>
        </authorList>
    </citation>
    <scope>NUCLEOTIDE SEQUENCE</scope>
</reference>
<dbReference type="CDD" id="cd05016">
    <property type="entry name" value="SIS_PGI_2"/>
    <property type="match status" value="1"/>
</dbReference>
<dbReference type="AlphaFoldDB" id="A0A1W1BAM5"/>
<evidence type="ECO:0000256" key="3">
    <source>
        <dbReference type="ARBA" id="ARBA00011952"/>
    </source>
</evidence>
<gene>
    <name evidence="8" type="ORF">MNB_SV-6-1820</name>
</gene>
<keyword evidence="5" id="KW-0324">Glycolysis</keyword>
<evidence type="ECO:0000256" key="5">
    <source>
        <dbReference type="ARBA" id="ARBA00023152"/>
    </source>
</evidence>
<dbReference type="InterPro" id="IPR018189">
    <property type="entry name" value="Phosphoglucose_isomerase_CS"/>
</dbReference>
<accession>A0A1W1BAM5</accession>
<dbReference type="UniPathway" id="UPA00109">
    <property type="reaction ID" value="UER00181"/>
</dbReference>
<comment type="catalytic activity">
    <reaction evidence="7">
        <text>alpha-D-glucose 6-phosphate = beta-D-fructose 6-phosphate</text>
        <dbReference type="Rhea" id="RHEA:11816"/>
        <dbReference type="ChEBI" id="CHEBI:57634"/>
        <dbReference type="ChEBI" id="CHEBI:58225"/>
        <dbReference type="EC" id="5.3.1.9"/>
    </reaction>
</comment>
<dbReference type="GO" id="GO:0006096">
    <property type="term" value="P:glycolytic process"/>
    <property type="evidence" value="ECO:0007669"/>
    <property type="project" value="UniProtKB-UniPathway"/>
</dbReference>
<comment type="pathway">
    <text evidence="1">Carbohydrate degradation; glycolysis; D-glyceraldehyde 3-phosphate and glycerone phosphate from D-glucose: step 2/4.</text>
</comment>
<dbReference type="PANTHER" id="PTHR11469:SF1">
    <property type="entry name" value="GLUCOSE-6-PHOSPHATE ISOMERASE"/>
    <property type="match status" value="1"/>
</dbReference>
<dbReference type="Gene3D" id="3.40.50.10490">
    <property type="entry name" value="Glucose-6-phosphate isomerase like protein, domain 1"/>
    <property type="match status" value="2"/>
</dbReference>
<evidence type="ECO:0000256" key="2">
    <source>
        <dbReference type="ARBA" id="ARBA00006604"/>
    </source>
</evidence>
<comment type="similarity">
    <text evidence="2">Belongs to the GPI family.</text>
</comment>
<dbReference type="InterPro" id="IPR035482">
    <property type="entry name" value="SIS_PGI_2"/>
</dbReference>
<name>A0A1W1BAM5_9ZZZZ</name>
<dbReference type="CDD" id="cd05015">
    <property type="entry name" value="SIS_PGI_1"/>
    <property type="match status" value="1"/>
</dbReference>